<dbReference type="Pfam" id="PF22352">
    <property type="entry name" value="K319L-like_PKD"/>
    <property type="match status" value="5"/>
</dbReference>
<feature type="domain" description="PKD/Chitinase" evidence="12">
    <location>
        <begin position="534"/>
        <end position="622"/>
    </location>
</feature>
<evidence type="ECO:0000259" key="13">
    <source>
        <dbReference type="SMART" id="SM00765"/>
    </source>
</evidence>
<evidence type="ECO:0000256" key="1">
    <source>
        <dbReference type="ARBA" id="ARBA00004236"/>
    </source>
</evidence>
<dbReference type="Gene3D" id="2.60.40.10">
    <property type="entry name" value="Immunoglobulins"/>
    <property type="match status" value="5"/>
</dbReference>
<evidence type="ECO:0008006" key="16">
    <source>
        <dbReference type="Google" id="ProtNLM"/>
    </source>
</evidence>
<dbReference type="GO" id="GO:0031410">
    <property type="term" value="C:cytoplasmic vesicle"/>
    <property type="evidence" value="ECO:0007669"/>
    <property type="project" value="TreeGrafter"/>
</dbReference>
<dbReference type="GO" id="GO:0005886">
    <property type="term" value="C:plasma membrane"/>
    <property type="evidence" value="ECO:0007669"/>
    <property type="project" value="UniProtKB-SubCell"/>
</dbReference>
<sequence>MARKRVICFFVVFSLISGGYSYPQGDGLMGFCPRLYKKSFKGYVPQGNLSAGIFDQTEITNLKECVLKCCLKDKCNVAFMSEDKCYHISCYTNEMCAPIPSQKPNSVDRFTMVLVKPTDDDTWGDVLNPKDISKEQYDFNPFEVYKDLAMDETFRYGSLACELGDSLCSGPHELCVPNRANSRAGTCRCIEGYIRNPDGDCLIAINDVAAVKSLLADKIMNDIGETTISALNTSKPVTRRHLAVMAESKEVRLPRNEVTLMAKVEEPSSNPEEDKYQFTWTSLHQPDGSTAVKNQNGGELHLEKLVEGVYEFKVSAVTVSAYGETFVNVTVLPASRINKPPVIVITPANQTIKQPNSAAVMDASSSTDDDGIVSWHWELQQGPVGYQPQLKETSTLQLNDLNKPGNYSFKLTVTDTDKASSSSVANVTVLKFTDYPPEANAGEDKIIYLPRNSIILNGNMSTDDHNITIWEWTKSAGDEQKAVDMQDTHTPYLKLSNLEEGMYTFTLKVTDSNNKSSTAQVHVFVKPPTNKPPVANAGGNRTISLPQTWVVVDAKNSSDDNKITAFRWEQIEGPSTVVFENANASKTNVTGLTKGVYNFKVSVTDDNNNVASDALYVIVNQNINQKPTSNAGPDFSIDLPRNVIMINGSNSKDDWAITRWQWTRDAKSLAVGNVAEKSDASSILILTDVVVGKYVFNLTVYDEQGLSDSDSVTVTVNDDPKTYYLVDLTVDVEVNSLTEEQFNTLKGKLALLIVDGTKLQVRSVKPHPGSVKSTITFYVEGVDGNPVSANGVVAHLRQKLALDAGILGYGVAKLQTVVCQNNCSGHGICNEVTRMCECETFWMRNLFKVYLNSTDDSDCSWSLLYVVLGALCTVVLFVGSTWGLIYLCYTWCNKRGGDRKSANYNLIENTDDLPPFSSRKHGSLSDSDTDSDVVFESRSKPSRKSVRNGLTKHIRRGLKT</sequence>
<dbReference type="InterPro" id="IPR022409">
    <property type="entry name" value="PKD/Chitinase_dom"/>
</dbReference>
<feature type="compositionally biased region" description="Basic residues" evidence="9">
    <location>
        <begin position="940"/>
        <end position="960"/>
    </location>
</feature>
<evidence type="ECO:0000256" key="2">
    <source>
        <dbReference type="ARBA" id="ARBA00022475"/>
    </source>
</evidence>
<dbReference type="FunFam" id="2.60.40.10:FF:000061">
    <property type="entry name" value="Dyslexia-associated protein KIAA0319 homolog"/>
    <property type="match status" value="2"/>
</dbReference>
<reference evidence="14" key="1">
    <citation type="submission" date="2021-12" db="EMBL/GenBank/DDBJ databases">
        <authorList>
            <person name="King R."/>
        </authorList>
    </citation>
    <scope>NUCLEOTIDE SEQUENCE</scope>
</reference>
<feature type="domain" description="PKD/Chitinase" evidence="12">
    <location>
        <begin position="342"/>
        <end position="432"/>
    </location>
</feature>
<dbReference type="EMBL" id="OV121140">
    <property type="protein sequence ID" value="CAH0563661.1"/>
    <property type="molecule type" value="Genomic_DNA"/>
</dbReference>
<evidence type="ECO:0000313" key="15">
    <source>
        <dbReference type="Proteomes" id="UP001154078"/>
    </source>
</evidence>
<evidence type="ECO:0000256" key="3">
    <source>
        <dbReference type="ARBA" id="ARBA00022692"/>
    </source>
</evidence>
<feature type="domain" description="Seven cysteines N-terminal" evidence="13">
    <location>
        <begin position="27"/>
        <end position="110"/>
    </location>
</feature>
<dbReference type="FunFam" id="2.60.40.10:FF:001655">
    <property type="entry name" value="Blast:Dyslexia-associated protein KIAA0319"/>
    <property type="match status" value="1"/>
</dbReference>
<evidence type="ECO:0000256" key="7">
    <source>
        <dbReference type="ARBA" id="ARBA00023136"/>
    </source>
</evidence>
<dbReference type="Pfam" id="PF23597">
    <property type="entry name" value="KIAA0319_N"/>
    <property type="match status" value="1"/>
</dbReference>
<evidence type="ECO:0000256" key="5">
    <source>
        <dbReference type="ARBA" id="ARBA00022737"/>
    </source>
</evidence>
<evidence type="ECO:0000256" key="11">
    <source>
        <dbReference type="SAM" id="SignalP"/>
    </source>
</evidence>
<dbReference type="InterPro" id="IPR035986">
    <property type="entry name" value="PKD_dom_sf"/>
</dbReference>
<keyword evidence="15" id="KW-1185">Reference proteome</keyword>
<proteinExistence type="predicted"/>
<dbReference type="FunFam" id="2.60.40.10:FF:000257">
    <property type="entry name" value="Dyslexia-associated protein KIAA0319-like"/>
    <property type="match status" value="1"/>
</dbReference>
<evidence type="ECO:0000256" key="4">
    <source>
        <dbReference type="ARBA" id="ARBA00022729"/>
    </source>
</evidence>
<feature type="domain" description="PKD/Chitinase" evidence="12">
    <location>
        <begin position="632"/>
        <end position="719"/>
    </location>
</feature>
<feature type="chain" id="PRO_5040123415" description="Dyslexia-associated protein KIAA0319-like protein" evidence="11">
    <location>
        <begin position="22"/>
        <end position="960"/>
    </location>
</feature>
<evidence type="ECO:0000256" key="9">
    <source>
        <dbReference type="SAM" id="MobiDB-lite"/>
    </source>
</evidence>
<dbReference type="AlphaFoldDB" id="A0A9P0BK69"/>
<dbReference type="Proteomes" id="UP001154078">
    <property type="component" value="Chromosome 9"/>
</dbReference>
<feature type="transmembrane region" description="Helical" evidence="10">
    <location>
        <begin position="863"/>
        <end position="889"/>
    </location>
</feature>
<gene>
    <name evidence="14" type="ORF">MELIAE_LOCUS12422</name>
</gene>
<keyword evidence="7 10" id="KW-0472">Membrane</keyword>
<evidence type="ECO:0000256" key="10">
    <source>
        <dbReference type="SAM" id="Phobius"/>
    </source>
</evidence>
<dbReference type="SUPFAM" id="SSF49299">
    <property type="entry name" value="PKD domain"/>
    <property type="match status" value="4"/>
</dbReference>
<organism evidence="14 15">
    <name type="scientific">Brassicogethes aeneus</name>
    <name type="common">Rape pollen beetle</name>
    <name type="synonym">Meligethes aeneus</name>
    <dbReference type="NCBI Taxonomy" id="1431903"/>
    <lineage>
        <taxon>Eukaryota</taxon>
        <taxon>Metazoa</taxon>
        <taxon>Ecdysozoa</taxon>
        <taxon>Arthropoda</taxon>
        <taxon>Hexapoda</taxon>
        <taxon>Insecta</taxon>
        <taxon>Pterygota</taxon>
        <taxon>Neoptera</taxon>
        <taxon>Endopterygota</taxon>
        <taxon>Coleoptera</taxon>
        <taxon>Polyphaga</taxon>
        <taxon>Cucujiformia</taxon>
        <taxon>Nitidulidae</taxon>
        <taxon>Meligethinae</taxon>
        <taxon>Brassicogethes</taxon>
    </lineage>
</organism>
<dbReference type="InterPro" id="IPR029865">
    <property type="entry name" value="KIAA0319-like"/>
</dbReference>
<evidence type="ECO:0000256" key="8">
    <source>
        <dbReference type="ARBA" id="ARBA00023180"/>
    </source>
</evidence>
<evidence type="ECO:0000313" key="14">
    <source>
        <dbReference type="EMBL" id="CAH0563661.1"/>
    </source>
</evidence>
<feature type="region of interest" description="Disordered" evidence="9">
    <location>
        <begin position="917"/>
        <end position="960"/>
    </location>
</feature>
<keyword evidence="8" id="KW-0325">Glycoprotein</keyword>
<dbReference type="OrthoDB" id="536372at2759"/>
<dbReference type="CDD" id="cd00146">
    <property type="entry name" value="PKD"/>
    <property type="match status" value="3"/>
</dbReference>
<keyword evidence="6 10" id="KW-1133">Transmembrane helix</keyword>
<feature type="signal peptide" evidence="11">
    <location>
        <begin position="1"/>
        <end position="21"/>
    </location>
</feature>
<dbReference type="PANTHER" id="PTHR46182">
    <property type="entry name" value="FI19480P1"/>
    <property type="match status" value="1"/>
</dbReference>
<dbReference type="InterPro" id="IPR011106">
    <property type="entry name" value="MANSC_N"/>
</dbReference>
<evidence type="ECO:0000259" key="12">
    <source>
        <dbReference type="SMART" id="SM00089"/>
    </source>
</evidence>
<keyword evidence="5" id="KW-0677">Repeat</keyword>
<dbReference type="SMART" id="SM00765">
    <property type="entry name" value="MANEC"/>
    <property type="match status" value="1"/>
</dbReference>
<evidence type="ECO:0000256" key="6">
    <source>
        <dbReference type="ARBA" id="ARBA00022989"/>
    </source>
</evidence>
<keyword evidence="4 11" id="KW-0732">Signal</keyword>
<keyword evidence="3 10" id="KW-0812">Transmembrane</keyword>
<dbReference type="PANTHER" id="PTHR46182:SF2">
    <property type="entry name" value="FI19480P1"/>
    <property type="match status" value="1"/>
</dbReference>
<comment type="subcellular location">
    <subcellularLocation>
        <location evidence="1">Cell membrane</location>
    </subcellularLocation>
</comment>
<accession>A0A9P0BK69</accession>
<name>A0A9P0BK69_BRAAE</name>
<dbReference type="GO" id="GO:0001764">
    <property type="term" value="P:neuron migration"/>
    <property type="evidence" value="ECO:0007669"/>
    <property type="project" value="TreeGrafter"/>
</dbReference>
<dbReference type="InterPro" id="IPR013980">
    <property type="entry name" value="MANSC_dom"/>
</dbReference>
<keyword evidence="2" id="KW-1003">Cell membrane</keyword>
<feature type="domain" description="PKD/Chitinase" evidence="12">
    <location>
        <begin position="438"/>
        <end position="528"/>
    </location>
</feature>
<dbReference type="SMART" id="SM00089">
    <property type="entry name" value="PKD"/>
    <property type="match status" value="4"/>
</dbReference>
<protein>
    <recommendedName>
        <fullName evidence="16">Dyslexia-associated protein KIAA0319-like protein</fullName>
    </recommendedName>
</protein>
<dbReference type="InterPro" id="IPR013783">
    <property type="entry name" value="Ig-like_fold"/>
</dbReference>